<dbReference type="NCBIfam" id="TIGR00220">
    <property type="entry name" value="mscL"/>
    <property type="match status" value="1"/>
</dbReference>
<dbReference type="PANTHER" id="PTHR30266:SF2">
    <property type="entry name" value="LARGE-CONDUCTANCE MECHANOSENSITIVE CHANNEL"/>
    <property type="match status" value="1"/>
</dbReference>
<reference evidence="11" key="1">
    <citation type="submission" date="2016-11" db="EMBL/GenBank/DDBJ databases">
        <authorList>
            <person name="Varghese N."/>
            <person name="Submissions S."/>
        </authorList>
    </citation>
    <scope>NUCLEOTIDE SEQUENCE [LARGE SCALE GENOMIC DNA]</scope>
    <source>
        <strain evidence="11">DSM 100572</strain>
    </source>
</reference>
<evidence type="ECO:0000256" key="4">
    <source>
        <dbReference type="ARBA" id="ARBA00022692"/>
    </source>
</evidence>
<dbReference type="HAMAP" id="MF_00115">
    <property type="entry name" value="MscL"/>
    <property type="match status" value="1"/>
</dbReference>
<evidence type="ECO:0000256" key="5">
    <source>
        <dbReference type="ARBA" id="ARBA00022989"/>
    </source>
</evidence>
<keyword evidence="8 9" id="KW-0407">Ion channel</keyword>
<dbReference type="InterPro" id="IPR001185">
    <property type="entry name" value="MS_channel"/>
</dbReference>
<comment type="subcellular location">
    <subcellularLocation>
        <location evidence="9">Cell membrane</location>
        <topology evidence="9">Multi-pass membrane protein</topology>
    </subcellularLocation>
    <subcellularLocation>
        <location evidence="1">Membrane</location>
        <topology evidence="1">Multi-pass membrane protein</topology>
    </subcellularLocation>
</comment>
<keyword evidence="11" id="KW-1185">Reference proteome</keyword>
<keyword evidence="7 9" id="KW-0472">Membrane</keyword>
<keyword evidence="2 9" id="KW-0813">Transport</keyword>
<protein>
    <recommendedName>
        <fullName evidence="9">Large-conductance mechanosensitive channel</fullName>
    </recommendedName>
</protein>
<dbReference type="STRING" id="1195760.SAMN05444281_0324"/>
<evidence type="ECO:0000256" key="3">
    <source>
        <dbReference type="ARBA" id="ARBA00022475"/>
    </source>
</evidence>
<dbReference type="OrthoDB" id="9810350at2"/>
<dbReference type="Proteomes" id="UP000184109">
    <property type="component" value="Unassembled WGS sequence"/>
</dbReference>
<evidence type="ECO:0000256" key="8">
    <source>
        <dbReference type="ARBA" id="ARBA00023303"/>
    </source>
</evidence>
<feature type="transmembrane region" description="Helical" evidence="9">
    <location>
        <begin position="40"/>
        <end position="62"/>
    </location>
</feature>
<proteinExistence type="inferred from homology"/>
<dbReference type="PANTHER" id="PTHR30266">
    <property type="entry name" value="MECHANOSENSITIVE CHANNEL MSCL"/>
    <property type="match status" value="1"/>
</dbReference>
<dbReference type="EMBL" id="FQXQ01000001">
    <property type="protein sequence ID" value="SHH38171.1"/>
    <property type="molecule type" value="Genomic_DNA"/>
</dbReference>
<evidence type="ECO:0000313" key="11">
    <source>
        <dbReference type="Proteomes" id="UP000184109"/>
    </source>
</evidence>
<evidence type="ECO:0000256" key="9">
    <source>
        <dbReference type="HAMAP-Rule" id="MF_00115"/>
    </source>
</evidence>
<keyword evidence="6 9" id="KW-0406">Ion transport</keyword>
<organism evidence="10 11">
    <name type="scientific">Wenyingzhuangia marina</name>
    <dbReference type="NCBI Taxonomy" id="1195760"/>
    <lineage>
        <taxon>Bacteria</taxon>
        <taxon>Pseudomonadati</taxon>
        <taxon>Bacteroidota</taxon>
        <taxon>Flavobacteriia</taxon>
        <taxon>Flavobacteriales</taxon>
        <taxon>Flavobacteriaceae</taxon>
        <taxon>Wenyingzhuangia</taxon>
    </lineage>
</organism>
<evidence type="ECO:0000256" key="2">
    <source>
        <dbReference type="ARBA" id="ARBA00022448"/>
    </source>
</evidence>
<dbReference type="Pfam" id="PF01741">
    <property type="entry name" value="MscL"/>
    <property type="match status" value="1"/>
</dbReference>
<evidence type="ECO:0000256" key="7">
    <source>
        <dbReference type="ARBA" id="ARBA00023136"/>
    </source>
</evidence>
<evidence type="ECO:0000256" key="6">
    <source>
        <dbReference type="ARBA" id="ARBA00023065"/>
    </source>
</evidence>
<comment type="similarity">
    <text evidence="9">Belongs to the MscL family.</text>
</comment>
<evidence type="ECO:0000256" key="1">
    <source>
        <dbReference type="ARBA" id="ARBA00004141"/>
    </source>
</evidence>
<dbReference type="RefSeq" id="WP_073118564.1">
    <property type="nucleotide sequence ID" value="NZ_BMEN01000001.1"/>
</dbReference>
<dbReference type="AlphaFoldDB" id="A0A1M5SI51"/>
<keyword evidence="3 9" id="KW-1003">Cell membrane</keyword>
<name>A0A1M5SI51_9FLAO</name>
<dbReference type="GO" id="GO:0008381">
    <property type="term" value="F:mechanosensitive monoatomic ion channel activity"/>
    <property type="evidence" value="ECO:0007669"/>
    <property type="project" value="UniProtKB-UniRule"/>
</dbReference>
<accession>A0A1M5SI51</accession>
<dbReference type="SUPFAM" id="SSF81330">
    <property type="entry name" value="Gated mechanosensitive channel"/>
    <property type="match status" value="1"/>
</dbReference>
<sequence length="139" mass="15272">MGFLKDFKTFLMKGDIVSLATAVIIGGAFKTIVSSLAKDIIMPFVGLFLGGKNVNDLFFVLGKGSYETLAEAKEAGAPIMTYGNFVQAIIDFVIIGFVIFMFLKAYEKTKKKEEPKPEAPKGPTQEELLIEIRDLLANK</sequence>
<keyword evidence="4 9" id="KW-0812">Transmembrane</keyword>
<keyword evidence="5 9" id="KW-1133">Transmembrane helix</keyword>
<feature type="transmembrane region" description="Helical" evidence="9">
    <location>
        <begin position="16"/>
        <end position="33"/>
    </location>
</feature>
<comment type="subunit">
    <text evidence="9">Homopentamer.</text>
</comment>
<comment type="function">
    <text evidence="9">Channel that opens in response to stretch forces in the membrane lipid bilayer. May participate in the regulation of osmotic pressure changes within the cell.</text>
</comment>
<evidence type="ECO:0000313" key="10">
    <source>
        <dbReference type="EMBL" id="SHH38171.1"/>
    </source>
</evidence>
<dbReference type="InterPro" id="IPR037673">
    <property type="entry name" value="MSC/AndL"/>
</dbReference>
<feature type="transmembrane region" description="Helical" evidence="9">
    <location>
        <begin position="82"/>
        <end position="103"/>
    </location>
</feature>
<dbReference type="PRINTS" id="PR01264">
    <property type="entry name" value="MECHCHANNEL"/>
</dbReference>
<dbReference type="InterPro" id="IPR036019">
    <property type="entry name" value="MscL_channel"/>
</dbReference>
<gene>
    <name evidence="9" type="primary">mscL</name>
    <name evidence="10" type="ORF">SAMN05444281_0324</name>
</gene>
<dbReference type="GO" id="GO:0005886">
    <property type="term" value="C:plasma membrane"/>
    <property type="evidence" value="ECO:0007669"/>
    <property type="project" value="UniProtKB-SubCell"/>
</dbReference>
<dbReference type="Gene3D" id="1.10.1200.120">
    <property type="entry name" value="Large-conductance mechanosensitive channel, MscL, domain 1"/>
    <property type="match status" value="1"/>
</dbReference>